<evidence type="ECO:0000256" key="3">
    <source>
        <dbReference type="ARBA" id="ARBA00015325"/>
    </source>
</evidence>
<name>A0ABW5NHC2_9SPHI</name>
<feature type="transmembrane region" description="Helical" evidence="13">
    <location>
        <begin position="513"/>
        <end position="529"/>
    </location>
</feature>
<evidence type="ECO:0000259" key="15">
    <source>
        <dbReference type="Pfam" id="PF02096"/>
    </source>
</evidence>
<feature type="region of interest" description="Disordered" evidence="14">
    <location>
        <begin position="571"/>
        <end position="600"/>
    </location>
</feature>
<gene>
    <name evidence="13 17" type="primary">yidC</name>
    <name evidence="17" type="ORF">ACFSQ3_01380</name>
</gene>
<evidence type="ECO:0000256" key="9">
    <source>
        <dbReference type="ARBA" id="ARBA00023136"/>
    </source>
</evidence>
<dbReference type="InterPro" id="IPR019998">
    <property type="entry name" value="Membr_insert_YidC"/>
</dbReference>
<dbReference type="Pfam" id="PF02096">
    <property type="entry name" value="60KD_IMP"/>
    <property type="match status" value="1"/>
</dbReference>
<dbReference type="InterPro" id="IPR001708">
    <property type="entry name" value="YidC/ALB3/OXA1/COX18"/>
</dbReference>
<dbReference type="Pfam" id="PF14849">
    <property type="entry name" value="YidC_periplas"/>
    <property type="match status" value="1"/>
</dbReference>
<sequence>MDRNNIIGLVLIFIIFAGSFWLMKPSEQEIQAEKARQDSTERVEKGLSPIKDSLQQIVESNEVDSAKLNEPFGASSFGEEELIKLENDKIIATVSTKGGRIKSVELKGQQNFDGNPLILFDGDHNTFGLEFNVPGKAVNTNDLYFKSQGGDNSALTMRLNYSDNQYIDYIYSLEKDSYNVGLTIETKGIQNALDVKSKNILLNWETILTQKEKNISGERDKSSIYYRDVEGNIDNLSESKDDDETVEQPVNWIAFKQHYFSNILSSKEGFNNVNLTARAGTSDNIVKLYKAKAELSNNGKDQSYNLNFFFGPNQYNTLKAEGNDYNKIINMGWGPISWINRFITVPIFDFLDGFALSYGIVILILTVLLKGAMFPLTYKSYLSMAKMRVLKPQLDEIKAKVGEDNPMLLQQEQMKLYKQAGVNPLGGCLPLVLQMPFTLAFFFFFPNLFELRGESFLWVKDLSTYDSAISFAPIAFGIDHISLMCVLMTITTLLTTWYNNTTSGASAVGQMKYIGYIMPLMFFFLLNNFPAGLNYYYLLAAVFTFLTQVIIRQFIDDDKILEKIEAFKKKPQAEKKPNSFQKRMEDMMRQQQAAQQKKNK</sequence>
<comment type="subunit">
    <text evidence="13">Interacts with the Sec translocase complex via SecD. Specifically interacts with transmembrane segments of nascent integral membrane proteins during membrane integration.</text>
</comment>
<evidence type="ECO:0000256" key="14">
    <source>
        <dbReference type="SAM" id="MobiDB-lite"/>
    </source>
</evidence>
<dbReference type="Proteomes" id="UP001597393">
    <property type="component" value="Unassembled WGS sequence"/>
</dbReference>
<evidence type="ECO:0000256" key="13">
    <source>
        <dbReference type="HAMAP-Rule" id="MF_01810"/>
    </source>
</evidence>
<keyword evidence="18" id="KW-1185">Reference proteome</keyword>
<keyword evidence="6 13" id="KW-0812">Transmembrane</keyword>
<dbReference type="CDD" id="cd19961">
    <property type="entry name" value="EcYidC-like_peri"/>
    <property type="match status" value="1"/>
</dbReference>
<dbReference type="InterPro" id="IPR047196">
    <property type="entry name" value="YidC_ALB_C"/>
</dbReference>
<feature type="domain" description="Membrane insertase YidC/Oxa/ALB C-terminal" evidence="15">
    <location>
        <begin position="358"/>
        <end position="552"/>
    </location>
</feature>
<keyword evidence="5 13" id="KW-1003">Cell membrane</keyword>
<feature type="transmembrane region" description="Helical" evidence="13">
    <location>
        <begin position="424"/>
        <end position="449"/>
    </location>
</feature>
<dbReference type="Gene3D" id="2.70.98.90">
    <property type="match status" value="1"/>
</dbReference>
<keyword evidence="10 13" id="KW-0143">Chaperone</keyword>
<dbReference type="EMBL" id="JBHUMA010000004">
    <property type="protein sequence ID" value="MFD2597587.1"/>
    <property type="molecule type" value="Genomic_DNA"/>
</dbReference>
<keyword evidence="4 13" id="KW-0813">Transport</keyword>
<comment type="similarity">
    <text evidence="2 13">Belongs to the OXA1/ALB3/YidC family. Type 1 subfamily.</text>
</comment>
<evidence type="ECO:0000256" key="7">
    <source>
        <dbReference type="ARBA" id="ARBA00022927"/>
    </source>
</evidence>
<dbReference type="NCBIfam" id="TIGR03592">
    <property type="entry name" value="yidC_oxa1_cterm"/>
    <property type="match status" value="1"/>
</dbReference>
<dbReference type="InterPro" id="IPR028055">
    <property type="entry name" value="YidC/Oxa/ALB_C"/>
</dbReference>
<protein>
    <recommendedName>
        <fullName evidence="3 13">Membrane protein insertase YidC</fullName>
    </recommendedName>
    <alternativeName>
        <fullName evidence="12 13">Foldase YidC</fullName>
    </alternativeName>
    <alternativeName>
        <fullName evidence="11 13">Membrane integrase YidC</fullName>
    </alternativeName>
    <alternativeName>
        <fullName evidence="13">Membrane protein YidC</fullName>
    </alternativeName>
</protein>
<evidence type="ECO:0000256" key="4">
    <source>
        <dbReference type="ARBA" id="ARBA00022448"/>
    </source>
</evidence>
<feature type="transmembrane region" description="Helical" evidence="13">
    <location>
        <begin position="469"/>
        <end position="493"/>
    </location>
</feature>
<dbReference type="InterPro" id="IPR028053">
    <property type="entry name" value="Membr_insert_YidC_N"/>
</dbReference>
<dbReference type="CDD" id="cd20070">
    <property type="entry name" value="5TM_YidC_Alb3"/>
    <property type="match status" value="1"/>
</dbReference>
<feature type="compositionally biased region" description="Basic and acidic residues" evidence="14">
    <location>
        <begin position="571"/>
        <end position="588"/>
    </location>
</feature>
<comment type="function">
    <text evidence="13">Required for the insertion and/or proper folding and/or complex formation of integral membrane proteins into the membrane. Involved in integration of membrane proteins that insert both dependently and independently of the Sec translocase complex, as well as at least some lipoproteins. Aids folding of multispanning membrane proteins.</text>
</comment>
<evidence type="ECO:0000256" key="8">
    <source>
        <dbReference type="ARBA" id="ARBA00022989"/>
    </source>
</evidence>
<keyword evidence="8 13" id="KW-1133">Transmembrane helix</keyword>
<keyword evidence="7 13" id="KW-0653">Protein transport</keyword>
<dbReference type="PANTHER" id="PTHR12428">
    <property type="entry name" value="OXA1"/>
    <property type="match status" value="1"/>
</dbReference>
<evidence type="ECO:0000256" key="11">
    <source>
        <dbReference type="ARBA" id="ARBA00033245"/>
    </source>
</evidence>
<feature type="transmembrane region" description="Helical" evidence="13">
    <location>
        <begin position="6"/>
        <end position="23"/>
    </location>
</feature>
<evidence type="ECO:0000256" key="10">
    <source>
        <dbReference type="ARBA" id="ARBA00023186"/>
    </source>
</evidence>
<feature type="domain" description="Membrane insertase YidC N-terminal" evidence="16">
    <location>
        <begin position="83"/>
        <end position="348"/>
    </location>
</feature>
<evidence type="ECO:0000313" key="18">
    <source>
        <dbReference type="Proteomes" id="UP001597393"/>
    </source>
</evidence>
<feature type="transmembrane region" description="Helical" evidence="13">
    <location>
        <begin position="354"/>
        <end position="378"/>
    </location>
</feature>
<evidence type="ECO:0000313" key="17">
    <source>
        <dbReference type="EMBL" id="MFD2597587.1"/>
    </source>
</evidence>
<dbReference type="HAMAP" id="MF_01810">
    <property type="entry name" value="YidC_type1"/>
    <property type="match status" value="1"/>
</dbReference>
<evidence type="ECO:0000259" key="16">
    <source>
        <dbReference type="Pfam" id="PF14849"/>
    </source>
</evidence>
<reference evidence="18" key="1">
    <citation type="journal article" date="2019" name="Int. J. Syst. Evol. Microbiol.">
        <title>The Global Catalogue of Microorganisms (GCM) 10K type strain sequencing project: providing services to taxonomists for standard genome sequencing and annotation.</title>
        <authorList>
            <consortium name="The Broad Institute Genomics Platform"/>
            <consortium name="The Broad Institute Genome Sequencing Center for Infectious Disease"/>
            <person name="Wu L."/>
            <person name="Ma J."/>
        </authorList>
    </citation>
    <scope>NUCLEOTIDE SEQUENCE [LARGE SCALE GENOMIC DNA]</scope>
    <source>
        <strain evidence="18">KCTC 42248</strain>
    </source>
</reference>
<dbReference type="PRINTS" id="PR00701">
    <property type="entry name" value="60KDINNERMP"/>
</dbReference>
<proteinExistence type="inferred from homology"/>
<feature type="transmembrane region" description="Helical" evidence="13">
    <location>
        <begin position="535"/>
        <end position="555"/>
    </location>
</feature>
<dbReference type="PANTHER" id="PTHR12428:SF65">
    <property type="entry name" value="CYTOCHROME C OXIDASE ASSEMBLY PROTEIN COX18, MITOCHONDRIAL"/>
    <property type="match status" value="1"/>
</dbReference>
<evidence type="ECO:0000256" key="5">
    <source>
        <dbReference type="ARBA" id="ARBA00022475"/>
    </source>
</evidence>
<evidence type="ECO:0000256" key="6">
    <source>
        <dbReference type="ARBA" id="ARBA00022692"/>
    </source>
</evidence>
<comment type="caution">
    <text evidence="17">The sequence shown here is derived from an EMBL/GenBank/DDBJ whole genome shotgun (WGS) entry which is preliminary data.</text>
</comment>
<dbReference type="RefSeq" id="WP_380866846.1">
    <property type="nucleotide sequence ID" value="NZ_JBHUMA010000004.1"/>
</dbReference>
<keyword evidence="9 13" id="KW-0472">Membrane</keyword>
<dbReference type="NCBIfam" id="NF002356">
    <property type="entry name" value="PRK01318.2-3"/>
    <property type="match status" value="1"/>
</dbReference>
<accession>A0ABW5NHC2</accession>
<evidence type="ECO:0000256" key="12">
    <source>
        <dbReference type="ARBA" id="ARBA00033342"/>
    </source>
</evidence>
<evidence type="ECO:0000256" key="1">
    <source>
        <dbReference type="ARBA" id="ARBA00004429"/>
    </source>
</evidence>
<comment type="subcellular location">
    <subcellularLocation>
        <location evidence="1">Cell inner membrane</location>
        <topology evidence="1">Multi-pass membrane protein</topology>
    </subcellularLocation>
    <subcellularLocation>
        <location evidence="13">Cell membrane</location>
        <topology evidence="13">Multi-pass membrane protein</topology>
    </subcellularLocation>
</comment>
<feature type="compositionally biased region" description="Low complexity" evidence="14">
    <location>
        <begin position="590"/>
        <end position="600"/>
    </location>
</feature>
<dbReference type="InterPro" id="IPR038221">
    <property type="entry name" value="YidC_periplasmic_sf"/>
</dbReference>
<organism evidence="17 18">
    <name type="scientific">Sphingobacterium corticis</name>
    <dbReference type="NCBI Taxonomy" id="1812823"/>
    <lineage>
        <taxon>Bacteria</taxon>
        <taxon>Pseudomonadati</taxon>
        <taxon>Bacteroidota</taxon>
        <taxon>Sphingobacteriia</taxon>
        <taxon>Sphingobacteriales</taxon>
        <taxon>Sphingobacteriaceae</taxon>
        <taxon>Sphingobacterium</taxon>
    </lineage>
</organism>
<dbReference type="NCBIfam" id="TIGR03593">
    <property type="entry name" value="yidC_nterm"/>
    <property type="match status" value="1"/>
</dbReference>
<evidence type="ECO:0000256" key="2">
    <source>
        <dbReference type="ARBA" id="ARBA00010527"/>
    </source>
</evidence>